<evidence type="ECO:0000313" key="8">
    <source>
        <dbReference type="Proteomes" id="UP000050517"/>
    </source>
</evidence>
<evidence type="ECO:0000256" key="2">
    <source>
        <dbReference type="ARBA" id="ARBA00022475"/>
    </source>
</evidence>
<dbReference type="Proteomes" id="UP000050517">
    <property type="component" value="Unassembled WGS sequence"/>
</dbReference>
<keyword evidence="5 6" id="KW-0472">Membrane</keyword>
<dbReference type="PANTHER" id="PTHR30086:SF20">
    <property type="entry name" value="ARGININE EXPORTER PROTEIN ARGO-RELATED"/>
    <property type="match status" value="1"/>
</dbReference>
<accession>A0A0Q0U8B2</accession>
<feature type="transmembrane region" description="Helical" evidence="6">
    <location>
        <begin position="207"/>
        <end position="228"/>
    </location>
</feature>
<reference evidence="7 8" key="1">
    <citation type="submission" date="2015-10" db="EMBL/GenBank/DDBJ databases">
        <title>Corynebacteirum lowii and Corynebacterium oculi species nova, derived from human clinical disease and and emended description of Corynebacterium mastiditis.</title>
        <authorList>
            <person name="Bernard K."/>
            <person name="Pacheco A.L."/>
            <person name="Mcdougall C."/>
            <person name="Burtx T."/>
            <person name="Weibe D."/>
            <person name="Tyler S."/>
            <person name="Olson A.B."/>
            <person name="Cnockaert M."/>
            <person name="Eguchi H."/>
            <person name="Kuwahara T."/>
            <person name="Nakayama-Imaohji H."/>
            <person name="Boudewijins M."/>
            <person name="Van Hoecke F."/>
            <person name="Bernier A.-M."/>
            <person name="Vandamme P."/>
        </authorList>
    </citation>
    <scope>NUCLEOTIDE SEQUENCE [LARGE SCALE GENOMIC DNA]</scope>
    <source>
        <strain evidence="7 8">NML 130210</strain>
    </source>
</reference>
<evidence type="ECO:0000256" key="6">
    <source>
        <dbReference type="SAM" id="Phobius"/>
    </source>
</evidence>
<sequence length="262" mass="27938">MDEAYLHPLKNNKIYFTARLTETVVMSIMLAGFLLGISLIVAMGPQNILLIKQGIRKEGITAVILVCIISDVILYVTGAFGMGAVTTRYPLALTVLKVVGVIYLAWFAFLSLRDALFTRATEKVHIIAETEPTAPSGAHLPQEATGDVAVKTRTTAPAKASATTTTRTWVRPALAALALTWLNPGAYLDGMVMIGGYSLQYGATGRWAFVAGALAASALWFVAVGYGAGKLSGPLSRPAVWRWLNAVFGVILIALCVKLALL</sequence>
<dbReference type="Pfam" id="PF01810">
    <property type="entry name" value="LysE"/>
    <property type="match status" value="1"/>
</dbReference>
<dbReference type="PANTHER" id="PTHR30086">
    <property type="entry name" value="ARGININE EXPORTER PROTEIN ARGO"/>
    <property type="match status" value="1"/>
</dbReference>
<dbReference type="PATRIC" id="fig|1544416.3.peg.1904"/>
<protein>
    <submittedName>
        <fullName evidence="7">Arginine exporter protein ArgO</fullName>
    </submittedName>
</protein>
<proteinExistence type="predicted"/>
<keyword evidence="2" id="KW-1003">Cell membrane</keyword>
<comment type="subcellular location">
    <subcellularLocation>
        <location evidence="1">Cell membrane</location>
        <topology evidence="1">Multi-pass membrane protein</topology>
    </subcellularLocation>
</comment>
<dbReference type="GO" id="GO:0015171">
    <property type="term" value="F:amino acid transmembrane transporter activity"/>
    <property type="evidence" value="ECO:0007669"/>
    <property type="project" value="TreeGrafter"/>
</dbReference>
<name>A0A0Q0U8B2_9CORY</name>
<gene>
    <name evidence="7" type="primary">argO</name>
    <name evidence="7" type="ORF">Cocul_01904</name>
</gene>
<dbReference type="InterPro" id="IPR001123">
    <property type="entry name" value="LeuE-type"/>
</dbReference>
<feature type="transmembrane region" description="Helical" evidence="6">
    <location>
        <begin position="91"/>
        <end position="112"/>
    </location>
</feature>
<evidence type="ECO:0000256" key="1">
    <source>
        <dbReference type="ARBA" id="ARBA00004651"/>
    </source>
</evidence>
<organism evidence="7 8">
    <name type="scientific">Corynebacterium oculi</name>
    <dbReference type="NCBI Taxonomy" id="1544416"/>
    <lineage>
        <taxon>Bacteria</taxon>
        <taxon>Bacillati</taxon>
        <taxon>Actinomycetota</taxon>
        <taxon>Actinomycetes</taxon>
        <taxon>Mycobacteriales</taxon>
        <taxon>Corynebacteriaceae</taxon>
        <taxon>Corynebacterium</taxon>
    </lineage>
</organism>
<comment type="caution">
    <text evidence="7">The sequence shown here is derived from an EMBL/GenBank/DDBJ whole genome shotgun (WGS) entry which is preliminary data.</text>
</comment>
<evidence type="ECO:0000256" key="3">
    <source>
        <dbReference type="ARBA" id="ARBA00022692"/>
    </source>
</evidence>
<keyword evidence="4 6" id="KW-1133">Transmembrane helix</keyword>
<keyword evidence="8" id="KW-1185">Reference proteome</keyword>
<feature type="transmembrane region" description="Helical" evidence="6">
    <location>
        <begin position="240"/>
        <end position="261"/>
    </location>
</feature>
<evidence type="ECO:0000256" key="4">
    <source>
        <dbReference type="ARBA" id="ARBA00022989"/>
    </source>
</evidence>
<keyword evidence="3 6" id="KW-0812">Transmembrane</keyword>
<dbReference type="EMBL" id="LKST01000003">
    <property type="protein sequence ID" value="KQB83831.1"/>
    <property type="molecule type" value="Genomic_DNA"/>
</dbReference>
<dbReference type="STRING" id="1544416.Cocul_01904"/>
<dbReference type="GO" id="GO:0005886">
    <property type="term" value="C:plasma membrane"/>
    <property type="evidence" value="ECO:0007669"/>
    <property type="project" value="UniProtKB-SubCell"/>
</dbReference>
<dbReference type="AlphaFoldDB" id="A0A0Q0U8B2"/>
<evidence type="ECO:0000256" key="5">
    <source>
        <dbReference type="ARBA" id="ARBA00023136"/>
    </source>
</evidence>
<feature type="transmembrane region" description="Helical" evidence="6">
    <location>
        <begin position="62"/>
        <end position="85"/>
    </location>
</feature>
<feature type="transmembrane region" description="Helical" evidence="6">
    <location>
        <begin position="20"/>
        <end position="41"/>
    </location>
</feature>
<evidence type="ECO:0000313" key="7">
    <source>
        <dbReference type="EMBL" id="KQB83831.1"/>
    </source>
</evidence>